<sequence>MQPGGGNMPTLGLLQQIEKDFGSFINFREKFIGAALTLFGSGWVWLVCKSIPIS</sequence>
<dbReference type="EMBL" id="KQ483724">
    <property type="protein sequence ID" value="KYP42287.1"/>
    <property type="molecule type" value="Genomic_DNA"/>
</dbReference>
<feature type="transmembrane region" description="Helical" evidence="1">
    <location>
        <begin position="31"/>
        <end position="48"/>
    </location>
</feature>
<protein>
    <submittedName>
        <fullName evidence="3">Superoxide dismutase [Mn]</fullName>
    </submittedName>
</protein>
<accession>A0A151RIA3</accession>
<dbReference type="Proteomes" id="UP000075243">
    <property type="component" value="Unassembled WGS sequence"/>
</dbReference>
<keyword evidence="1" id="KW-0472">Membrane</keyword>
<dbReference type="Gramene" id="C.cajan_32754.t">
    <property type="protein sequence ID" value="C.cajan_32754.t.cds1"/>
    <property type="gene ID" value="C.cajan_32754"/>
</dbReference>
<feature type="domain" description="Manganese/iron superoxide dismutase C-terminal" evidence="2">
    <location>
        <begin position="12"/>
        <end position="49"/>
    </location>
</feature>
<evidence type="ECO:0000313" key="4">
    <source>
        <dbReference type="Proteomes" id="UP000075243"/>
    </source>
</evidence>
<reference evidence="3" key="1">
    <citation type="journal article" date="2012" name="Nat. Biotechnol.">
        <title>Draft genome sequence of pigeonpea (Cajanus cajan), an orphan legume crop of resource-poor farmers.</title>
        <authorList>
            <person name="Varshney R.K."/>
            <person name="Chen W."/>
            <person name="Li Y."/>
            <person name="Bharti A.K."/>
            <person name="Saxena R.K."/>
            <person name="Schlueter J.A."/>
            <person name="Donoghue M.T."/>
            <person name="Azam S."/>
            <person name="Fan G."/>
            <person name="Whaley A.M."/>
            <person name="Farmer A.D."/>
            <person name="Sheridan J."/>
            <person name="Iwata A."/>
            <person name="Tuteja R."/>
            <person name="Penmetsa R.V."/>
            <person name="Wu W."/>
            <person name="Upadhyaya H.D."/>
            <person name="Yang S.P."/>
            <person name="Shah T."/>
            <person name="Saxena K.B."/>
            <person name="Michael T."/>
            <person name="McCombie W.R."/>
            <person name="Yang B."/>
            <person name="Zhang G."/>
            <person name="Yang H."/>
            <person name="Wang J."/>
            <person name="Spillane C."/>
            <person name="Cook D.R."/>
            <person name="May G.D."/>
            <person name="Xu X."/>
            <person name="Jackson S.A."/>
        </authorList>
    </citation>
    <scope>NUCLEOTIDE SEQUENCE [LARGE SCALE GENOMIC DNA]</scope>
</reference>
<dbReference type="InterPro" id="IPR036314">
    <property type="entry name" value="SOD_C_sf"/>
</dbReference>
<dbReference type="STRING" id="3821.A0A151RIA3"/>
<organism evidence="3 4">
    <name type="scientific">Cajanus cajan</name>
    <name type="common">Pigeon pea</name>
    <name type="synonym">Cajanus indicus</name>
    <dbReference type="NCBI Taxonomy" id="3821"/>
    <lineage>
        <taxon>Eukaryota</taxon>
        <taxon>Viridiplantae</taxon>
        <taxon>Streptophyta</taxon>
        <taxon>Embryophyta</taxon>
        <taxon>Tracheophyta</taxon>
        <taxon>Spermatophyta</taxon>
        <taxon>Magnoliopsida</taxon>
        <taxon>eudicotyledons</taxon>
        <taxon>Gunneridae</taxon>
        <taxon>Pentapetalae</taxon>
        <taxon>rosids</taxon>
        <taxon>fabids</taxon>
        <taxon>Fabales</taxon>
        <taxon>Fabaceae</taxon>
        <taxon>Papilionoideae</taxon>
        <taxon>50 kb inversion clade</taxon>
        <taxon>NPAAA clade</taxon>
        <taxon>indigoferoid/millettioid clade</taxon>
        <taxon>Phaseoleae</taxon>
        <taxon>Cajanus</taxon>
    </lineage>
</organism>
<dbReference type="Gene3D" id="3.55.40.20">
    <property type="entry name" value="Iron/manganese superoxide dismutase, C-terminal domain"/>
    <property type="match status" value="1"/>
</dbReference>
<dbReference type="InterPro" id="IPR019832">
    <property type="entry name" value="Mn/Fe_SOD_C"/>
</dbReference>
<evidence type="ECO:0000259" key="2">
    <source>
        <dbReference type="Pfam" id="PF02777"/>
    </source>
</evidence>
<name>A0A151RIA3_CAJCA</name>
<gene>
    <name evidence="3" type="ORF">KK1_036329</name>
</gene>
<keyword evidence="4" id="KW-1185">Reference proteome</keyword>
<keyword evidence="1" id="KW-1133">Transmembrane helix</keyword>
<dbReference type="PANTHER" id="PTHR42769">
    <property type="entry name" value="SUPEROXIDE DISMUTASE"/>
    <property type="match status" value="1"/>
</dbReference>
<keyword evidence="1" id="KW-0812">Transmembrane</keyword>
<dbReference type="GO" id="GO:0042644">
    <property type="term" value="C:chloroplast nucleoid"/>
    <property type="evidence" value="ECO:0007669"/>
    <property type="project" value="TreeGrafter"/>
</dbReference>
<evidence type="ECO:0000256" key="1">
    <source>
        <dbReference type="SAM" id="Phobius"/>
    </source>
</evidence>
<evidence type="ECO:0000313" key="3">
    <source>
        <dbReference type="EMBL" id="KYP42287.1"/>
    </source>
</evidence>
<dbReference type="PANTHER" id="PTHR42769:SF10">
    <property type="entry name" value="SUPEROXIDE DISMUTASE [FE] 3, CHLOROPLASTIC"/>
    <property type="match status" value="1"/>
</dbReference>
<dbReference type="GO" id="GO:0046872">
    <property type="term" value="F:metal ion binding"/>
    <property type="evidence" value="ECO:0007669"/>
    <property type="project" value="InterPro"/>
</dbReference>
<dbReference type="AlphaFoldDB" id="A0A151RIA3"/>
<dbReference type="GO" id="GO:0004784">
    <property type="term" value="F:superoxide dismutase activity"/>
    <property type="evidence" value="ECO:0007669"/>
    <property type="project" value="InterPro"/>
</dbReference>
<dbReference type="SUPFAM" id="SSF54719">
    <property type="entry name" value="Fe,Mn superoxide dismutase (SOD), C-terminal domain"/>
    <property type="match status" value="1"/>
</dbReference>
<dbReference type="Pfam" id="PF02777">
    <property type="entry name" value="Sod_Fe_C"/>
    <property type="match status" value="1"/>
</dbReference>
<proteinExistence type="predicted"/>